<keyword evidence="4 10" id="KW-0812">Transmembrane</keyword>
<dbReference type="Pfam" id="PF02076">
    <property type="entry name" value="STE3"/>
    <property type="match status" value="1"/>
</dbReference>
<feature type="transmembrane region" description="Helical" evidence="10">
    <location>
        <begin position="6"/>
        <end position="25"/>
    </location>
</feature>
<protein>
    <submittedName>
        <fullName evidence="11">2585_t:CDS:1</fullName>
    </submittedName>
</protein>
<sequence>MADYLFTVFSLVAVLFSVVPGIFHIQTRNWGAIFMTFWVAYTNLIDFINSLVWSGDDLLDVAPVYCLITTPIYQASSYGALASVACMIHALYTYVSSTIIITERVRRRRALIDFIVCIIVPTVLAACYYIVQDHKYGLRPVLGCFSPYTYTLLTVFIVHIWPVIFALVGSVYAVLTAYAIVKKRLEIQRLLTFKESGLNQAKFYRLVFFCVSFLIVALPGSLLQLKEAFLFKFYPYSWKFVHQDWNQVSVYDQGVKLVDYFKPLTGIMLFIFFGTGQDALAKYRAWGRMIKLDIVFPFCFRESETESRFTYTVKSSTTEKSQPTNKISQSSLNSSKVLLSASTETSSSYSFNSPKGTQEKKKKGLTNFLFLGGHRTPSEQAAVDMTSGIRIRIDGLDTRTVIDDSIAEEKEPDMYEKKRKSEFYQPPRILVTTTTETTTGSIEETGDVGDVRDSVIQHVEDLLSVYPTVNVIPPNESDIADYHTIDDNESSETGFAL</sequence>
<feature type="transmembrane region" description="Helical" evidence="10">
    <location>
        <begin position="72"/>
        <end position="91"/>
    </location>
</feature>
<keyword evidence="12" id="KW-1185">Reference proteome</keyword>
<evidence type="ECO:0000313" key="12">
    <source>
        <dbReference type="Proteomes" id="UP000789572"/>
    </source>
</evidence>
<keyword evidence="5 10" id="KW-1133">Transmembrane helix</keyword>
<dbReference type="InterPro" id="IPR001499">
    <property type="entry name" value="GPCR_STE3"/>
</dbReference>
<reference evidence="11" key="1">
    <citation type="submission" date="2021-06" db="EMBL/GenBank/DDBJ databases">
        <authorList>
            <person name="Kallberg Y."/>
            <person name="Tangrot J."/>
            <person name="Rosling A."/>
        </authorList>
    </citation>
    <scope>NUCLEOTIDE SEQUENCE</scope>
    <source>
        <strain evidence="11">IA702</strain>
    </source>
</reference>
<dbReference type="EMBL" id="CAJVPJ010001777">
    <property type="protein sequence ID" value="CAG8603336.1"/>
    <property type="molecule type" value="Genomic_DNA"/>
</dbReference>
<organism evidence="11 12">
    <name type="scientific">Paraglomus occultum</name>
    <dbReference type="NCBI Taxonomy" id="144539"/>
    <lineage>
        <taxon>Eukaryota</taxon>
        <taxon>Fungi</taxon>
        <taxon>Fungi incertae sedis</taxon>
        <taxon>Mucoromycota</taxon>
        <taxon>Glomeromycotina</taxon>
        <taxon>Glomeromycetes</taxon>
        <taxon>Paraglomerales</taxon>
        <taxon>Paraglomeraceae</taxon>
        <taxon>Paraglomus</taxon>
    </lineage>
</organism>
<evidence type="ECO:0000256" key="9">
    <source>
        <dbReference type="ARBA" id="ARBA00023224"/>
    </source>
</evidence>
<keyword evidence="3" id="KW-0589">Pheromone response</keyword>
<dbReference type="Proteomes" id="UP000789572">
    <property type="component" value="Unassembled WGS sequence"/>
</dbReference>
<evidence type="ECO:0000313" key="11">
    <source>
        <dbReference type="EMBL" id="CAG8603336.1"/>
    </source>
</evidence>
<feature type="transmembrane region" description="Helical" evidence="10">
    <location>
        <begin position="111"/>
        <end position="131"/>
    </location>
</feature>
<dbReference type="GO" id="GO:0000750">
    <property type="term" value="P:pheromone-dependent signal transduction involved in conjugation with cellular fusion"/>
    <property type="evidence" value="ECO:0007669"/>
    <property type="project" value="TreeGrafter"/>
</dbReference>
<evidence type="ECO:0000256" key="3">
    <source>
        <dbReference type="ARBA" id="ARBA00022507"/>
    </source>
</evidence>
<dbReference type="OrthoDB" id="2874149at2759"/>
<dbReference type="PANTHER" id="PTHR28097">
    <property type="entry name" value="PHEROMONE A FACTOR RECEPTOR"/>
    <property type="match status" value="1"/>
</dbReference>
<evidence type="ECO:0000256" key="1">
    <source>
        <dbReference type="ARBA" id="ARBA00004141"/>
    </source>
</evidence>
<accession>A0A9N9CJ18</accession>
<feature type="transmembrane region" description="Helical" evidence="10">
    <location>
        <begin position="202"/>
        <end position="223"/>
    </location>
</feature>
<name>A0A9N9CJ18_9GLOM</name>
<evidence type="ECO:0000256" key="5">
    <source>
        <dbReference type="ARBA" id="ARBA00022989"/>
    </source>
</evidence>
<evidence type="ECO:0000256" key="6">
    <source>
        <dbReference type="ARBA" id="ARBA00023040"/>
    </source>
</evidence>
<proteinExistence type="inferred from homology"/>
<keyword evidence="6" id="KW-0297">G-protein coupled receptor</keyword>
<keyword evidence="9" id="KW-0807">Transducer</keyword>
<comment type="subcellular location">
    <subcellularLocation>
        <location evidence="1">Membrane</location>
        <topology evidence="1">Multi-pass membrane protein</topology>
    </subcellularLocation>
</comment>
<comment type="caution">
    <text evidence="11">The sequence shown here is derived from an EMBL/GenBank/DDBJ whole genome shotgun (WGS) entry which is preliminary data.</text>
</comment>
<feature type="transmembrane region" description="Helical" evidence="10">
    <location>
        <begin position="32"/>
        <end position="52"/>
    </location>
</feature>
<dbReference type="PANTHER" id="PTHR28097:SF1">
    <property type="entry name" value="PHEROMONE A FACTOR RECEPTOR"/>
    <property type="match status" value="1"/>
</dbReference>
<dbReference type="GO" id="GO:0004932">
    <property type="term" value="F:mating-type factor pheromone receptor activity"/>
    <property type="evidence" value="ECO:0007669"/>
    <property type="project" value="InterPro"/>
</dbReference>
<dbReference type="GO" id="GO:0005886">
    <property type="term" value="C:plasma membrane"/>
    <property type="evidence" value="ECO:0007669"/>
    <property type="project" value="TreeGrafter"/>
</dbReference>
<feature type="transmembrane region" description="Helical" evidence="10">
    <location>
        <begin position="151"/>
        <end position="181"/>
    </location>
</feature>
<comment type="similarity">
    <text evidence="2">Belongs to the G-protein coupled receptor 4 family.</text>
</comment>
<evidence type="ECO:0000256" key="10">
    <source>
        <dbReference type="SAM" id="Phobius"/>
    </source>
</evidence>
<gene>
    <name evidence="11" type="ORF">POCULU_LOCUS7581</name>
</gene>
<dbReference type="CDD" id="cd14966">
    <property type="entry name" value="7tmD_STE3"/>
    <property type="match status" value="1"/>
</dbReference>
<keyword evidence="8" id="KW-0675">Receptor</keyword>
<evidence type="ECO:0000256" key="8">
    <source>
        <dbReference type="ARBA" id="ARBA00023170"/>
    </source>
</evidence>
<dbReference type="AlphaFoldDB" id="A0A9N9CJ18"/>
<evidence type="ECO:0000256" key="7">
    <source>
        <dbReference type="ARBA" id="ARBA00023136"/>
    </source>
</evidence>
<evidence type="ECO:0000256" key="2">
    <source>
        <dbReference type="ARBA" id="ARBA00011085"/>
    </source>
</evidence>
<dbReference type="PRINTS" id="PR00899">
    <property type="entry name" value="GPCRSTE3"/>
</dbReference>
<keyword evidence="7 10" id="KW-0472">Membrane</keyword>
<evidence type="ECO:0000256" key="4">
    <source>
        <dbReference type="ARBA" id="ARBA00022692"/>
    </source>
</evidence>